<gene>
    <name evidence="1" type="ORF">MNBD_GAMMA26-851</name>
</gene>
<proteinExistence type="predicted"/>
<organism evidence="1">
    <name type="scientific">hydrothermal vent metagenome</name>
    <dbReference type="NCBI Taxonomy" id="652676"/>
    <lineage>
        <taxon>unclassified sequences</taxon>
        <taxon>metagenomes</taxon>
        <taxon>ecological metagenomes</taxon>
    </lineage>
</organism>
<name>A0A3B1BSW2_9ZZZZ</name>
<sequence length="223" mass="24148">MRRNSIFDKLSTSVSFGDHSSATVVRNGKIIGFTESEGRGRTANGDIDHNGNVSFGISGKSSQGEDGTLETCRILIVELNNKYGASWETPYLVEKLHIDAEAVDNVDANLVLKIQVVRAVTKKEILKELGKTKSVSQNDVPTNKVALFLKKAIELKEGKIAQGARSDITIALNAIDTPAVCFDDVVTEFKSAHGEWAKSLGFSNIWLVGAGAFMVHNLTEKLA</sequence>
<reference evidence="1" key="1">
    <citation type="submission" date="2018-06" db="EMBL/GenBank/DDBJ databases">
        <authorList>
            <person name="Zhirakovskaya E."/>
        </authorList>
    </citation>
    <scope>NUCLEOTIDE SEQUENCE</scope>
</reference>
<protein>
    <submittedName>
        <fullName evidence="1">Uncharacterized protein</fullName>
    </submittedName>
</protein>
<dbReference type="AlphaFoldDB" id="A0A3B1BSW2"/>
<dbReference type="EMBL" id="UOFX01000029">
    <property type="protein sequence ID" value="VAX07757.1"/>
    <property type="molecule type" value="Genomic_DNA"/>
</dbReference>
<evidence type="ECO:0000313" key="1">
    <source>
        <dbReference type="EMBL" id="VAX07757.1"/>
    </source>
</evidence>
<accession>A0A3B1BSW2</accession>